<reference evidence="2 3" key="1">
    <citation type="submission" date="2025-05" db="UniProtKB">
        <authorList>
            <consortium name="RefSeq"/>
        </authorList>
    </citation>
    <scope>IDENTIFICATION</scope>
</reference>
<keyword evidence="1" id="KW-1185">Reference proteome</keyword>
<evidence type="ECO:0000313" key="2">
    <source>
        <dbReference type="RefSeq" id="XP_070851559.1"/>
    </source>
</evidence>
<evidence type="ECO:0000313" key="3">
    <source>
        <dbReference type="RefSeq" id="XP_070851561.1"/>
    </source>
</evidence>
<evidence type="ECO:0000313" key="1">
    <source>
        <dbReference type="Proteomes" id="UP001652628"/>
    </source>
</evidence>
<dbReference type="Proteomes" id="UP001652628">
    <property type="component" value="Chromosome 3"/>
</dbReference>
<dbReference type="RefSeq" id="XP_070851561.1">
    <property type="nucleotide sequence ID" value="XM_070995460.1"/>
</dbReference>
<dbReference type="Pfam" id="PF05380">
    <property type="entry name" value="Peptidase_A17"/>
    <property type="match status" value="1"/>
</dbReference>
<sequence>MEDADEKRVQVVGAIKSLGRNCVNDCTTKRTLLAAIARLFDPLGLIAPVIIIGKLILKEVTFVKVANSEGVQVSLNWDSLVPAALLERWRAFRSDLPGIEDIAVSRWTEYDPASVAFVQLHAFCNGSSSTYAASVYLRVEHVNETVDTTLLAAKAKVTSVKPLTIPMTKLSGAVLAVKLVRWLSTVVQIGGVPVETFFWTDATIVLHWLTGDVQWWKTFVANRVGFILDHSDPSQWRHLGTEEKPSGLRDQRIGT</sequence>
<dbReference type="InterPro" id="IPR008042">
    <property type="entry name" value="Retrotrans_Pao"/>
</dbReference>
<gene>
    <name evidence="2" type="primary">LOC139352823</name>
    <name evidence="3" type="synonym">LOC139352825</name>
</gene>
<organism evidence="1 2">
    <name type="scientific">Drosophila suzukii</name>
    <name type="common">Spotted-wing drosophila fruit fly</name>
    <dbReference type="NCBI Taxonomy" id="28584"/>
    <lineage>
        <taxon>Eukaryota</taxon>
        <taxon>Metazoa</taxon>
        <taxon>Ecdysozoa</taxon>
        <taxon>Arthropoda</taxon>
        <taxon>Hexapoda</taxon>
        <taxon>Insecta</taxon>
        <taxon>Pterygota</taxon>
        <taxon>Neoptera</taxon>
        <taxon>Endopterygota</taxon>
        <taxon>Diptera</taxon>
        <taxon>Brachycera</taxon>
        <taxon>Muscomorpha</taxon>
        <taxon>Ephydroidea</taxon>
        <taxon>Drosophilidae</taxon>
        <taxon>Drosophila</taxon>
        <taxon>Sophophora</taxon>
    </lineage>
</organism>
<dbReference type="GeneID" id="139352823"/>
<dbReference type="RefSeq" id="XP_070851559.1">
    <property type="nucleotide sequence ID" value="XM_070995458.1"/>
</dbReference>
<accession>A0ABM4TNN7</accession>
<protein>
    <submittedName>
        <fullName evidence="2 3">Uncharacterized protein</fullName>
    </submittedName>
</protein>
<dbReference type="PANTHER" id="PTHR47331">
    <property type="entry name" value="PHD-TYPE DOMAIN-CONTAINING PROTEIN"/>
    <property type="match status" value="1"/>
</dbReference>
<name>A0ABM4TNN7_DROSZ</name>
<proteinExistence type="predicted"/>